<dbReference type="Gene3D" id="3.30.60.10">
    <property type="entry name" value="Endochitinase-like"/>
    <property type="match status" value="2"/>
</dbReference>
<name>A0ABD3R937_9STRA</name>
<accession>A0ABD3R937</accession>
<dbReference type="InterPro" id="IPR001002">
    <property type="entry name" value="Chitin-bd_1"/>
</dbReference>
<keyword evidence="4" id="KW-0732">Signal</keyword>
<dbReference type="AlphaFoldDB" id="A0ABD3R937"/>
<keyword evidence="1 3" id="KW-0147">Chitin-binding</keyword>
<dbReference type="PANTHER" id="PTHR47849">
    <property type="entry name" value="CHITIN-BINDING LECTIN 1"/>
    <property type="match status" value="1"/>
</dbReference>
<evidence type="ECO:0000313" key="7">
    <source>
        <dbReference type="Proteomes" id="UP001530377"/>
    </source>
</evidence>
<reference evidence="6 7" key="1">
    <citation type="submission" date="2024-10" db="EMBL/GenBank/DDBJ databases">
        <title>Updated reference genomes for cyclostephanoid diatoms.</title>
        <authorList>
            <person name="Roberts W.R."/>
            <person name="Alverson A.J."/>
        </authorList>
    </citation>
    <scope>NUCLEOTIDE SEQUENCE [LARGE SCALE GENOMIC DNA]</scope>
    <source>
        <strain evidence="6 7">AJA228-03</strain>
    </source>
</reference>
<evidence type="ECO:0000256" key="3">
    <source>
        <dbReference type="PROSITE-ProRule" id="PRU00261"/>
    </source>
</evidence>
<dbReference type="SUPFAM" id="SSF57016">
    <property type="entry name" value="Plant lectins/antimicrobial peptides"/>
    <property type="match status" value="2"/>
</dbReference>
<evidence type="ECO:0000256" key="1">
    <source>
        <dbReference type="ARBA" id="ARBA00022669"/>
    </source>
</evidence>
<dbReference type="PANTHER" id="PTHR47849:SF8">
    <property type="entry name" value="LECTIN"/>
    <property type="match status" value="1"/>
</dbReference>
<feature type="domain" description="Chitin-binding type-1" evidence="5">
    <location>
        <begin position="535"/>
        <end position="591"/>
    </location>
</feature>
<dbReference type="EMBL" id="JALLPB020000399">
    <property type="protein sequence ID" value="KAL3809525.1"/>
    <property type="molecule type" value="Genomic_DNA"/>
</dbReference>
<organism evidence="6 7">
    <name type="scientific">Cyclostephanos tholiformis</name>
    <dbReference type="NCBI Taxonomy" id="382380"/>
    <lineage>
        <taxon>Eukaryota</taxon>
        <taxon>Sar</taxon>
        <taxon>Stramenopiles</taxon>
        <taxon>Ochrophyta</taxon>
        <taxon>Bacillariophyta</taxon>
        <taxon>Coscinodiscophyceae</taxon>
        <taxon>Thalassiosirophycidae</taxon>
        <taxon>Stephanodiscales</taxon>
        <taxon>Stephanodiscaceae</taxon>
        <taxon>Cyclostephanos</taxon>
    </lineage>
</organism>
<dbReference type="InterPro" id="IPR036861">
    <property type="entry name" value="Endochitinase-like_sf"/>
</dbReference>
<proteinExistence type="predicted"/>
<feature type="disulfide bond" evidence="3">
    <location>
        <begin position="554"/>
        <end position="568"/>
    </location>
</feature>
<dbReference type="InterPro" id="IPR018371">
    <property type="entry name" value="Chitin-binding_1_CS"/>
</dbReference>
<keyword evidence="7" id="KW-1185">Reference proteome</keyword>
<feature type="chain" id="PRO_5044889072" description="Chitin-binding type-1 domain-containing protein" evidence="4">
    <location>
        <begin position="21"/>
        <end position="812"/>
    </location>
</feature>
<keyword evidence="2 3" id="KW-1015">Disulfide bond</keyword>
<dbReference type="GO" id="GO:0008061">
    <property type="term" value="F:chitin binding"/>
    <property type="evidence" value="ECO:0007669"/>
    <property type="project" value="UniProtKB-UniRule"/>
</dbReference>
<gene>
    <name evidence="6" type="ORF">ACHAXA_001256</name>
</gene>
<dbReference type="PROSITE" id="PS50941">
    <property type="entry name" value="CHIT_BIND_I_2"/>
    <property type="match status" value="1"/>
</dbReference>
<protein>
    <recommendedName>
        <fullName evidence="5">Chitin-binding type-1 domain-containing protein</fullName>
    </recommendedName>
</protein>
<feature type="signal peptide" evidence="4">
    <location>
        <begin position="1"/>
        <end position="20"/>
    </location>
</feature>
<dbReference type="SMART" id="SM00270">
    <property type="entry name" value="ChtBD1"/>
    <property type="match status" value="3"/>
</dbReference>
<comment type="caution">
    <text evidence="3">Lacks conserved residue(s) required for the propagation of feature annotation.</text>
</comment>
<dbReference type="Proteomes" id="UP001530377">
    <property type="component" value="Unassembled WGS sequence"/>
</dbReference>
<dbReference type="CDD" id="cd00035">
    <property type="entry name" value="ChtBD1"/>
    <property type="match status" value="2"/>
</dbReference>
<dbReference type="PROSITE" id="PS00026">
    <property type="entry name" value="CHIT_BIND_I_1"/>
    <property type="match status" value="2"/>
</dbReference>
<sequence length="812" mass="88468">MRHPLRSYLQLLALLPSALATKTKIFKFTDDFYLKFSSLETAIGPENAGALLSALNAYAEQFRGVWIEQIESSLLDGECTVGGMALPEFSICDWKYPDKYDVDELPLAGQCYYYDDVTPSSAFVQRAYVKIKDLEITCTDDFDFDDLDKDAYTTAAFTGTDFVDIIKDCGGEDSSTCFFTTAEAVESSGPDVCTAELFINRFIDIPIYLKCLTVGYGPMIANKMIKALDDFFEVYITPVLAEMIANEIPEGFVYNFVSPYASDRKYCGHGSYYANGYLVEQAPCNDGTIITKFMYGFDVIYYRPVDFEGVLLEDKDIPSIIDSIFDEQDFLSFLLAMYPDEDFTQDLTMCTVIDPDECEATFPPTENIAPQPTEFPSKSPAFPEIVITSSPTIAPSTQTPTLFPTITNPPTKVYEPTASPTFTSSPSGVPTPIPSSQVPTFNPIGGGTEAEATRKTLMPTTSNTPRPTCPNCIIHPDDLEPDKCPIVTTGTCGGGVRGKWGWCGTTAEYCDEDSNAPTPSTIEGAPQAPTYSIDAGQCAIGEVGDGFCPDENHCCSDYGYCGTGEQYCYTTTRCPEEESVDEGGEEGTCGGGGIGNGICKDGLCCSKFGFCGEGELYCTGLNDLQESDAVVEEAEKILDSSPLPEGLKPEFGFRCGITEVDARSNCKPKCTHHTQCAEGEQCWGIQLNYCNAFEDGEHPVCTDLDMADNDSRCGFDETSARGYCGVKCSSDDECGDQEFCYPTLLNLCKCHESSPAAEENALVFFTAKSLISPYFVASDPMNDVEGKPRNASIKSHSSVVATLLLGFELMIF</sequence>
<evidence type="ECO:0000256" key="4">
    <source>
        <dbReference type="SAM" id="SignalP"/>
    </source>
</evidence>
<evidence type="ECO:0000313" key="6">
    <source>
        <dbReference type="EMBL" id="KAL3809525.1"/>
    </source>
</evidence>
<evidence type="ECO:0000256" key="2">
    <source>
        <dbReference type="ARBA" id="ARBA00023157"/>
    </source>
</evidence>
<evidence type="ECO:0000259" key="5">
    <source>
        <dbReference type="PROSITE" id="PS50941"/>
    </source>
</evidence>
<comment type="caution">
    <text evidence="6">The sequence shown here is derived from an EMBL/GenBank/DDBJ whole genome shotgun (WGS) entry which is preliminary data.</text>
</comment>